<reference evidence="7 8" key="1">
    <citation type="submission" date="2019-04" db="EMBL/GenBank/DDBJ databases">
        <title>Complete Genome of UW386 and Higher Quality Genome of UW700.</title>
        <authorList>
            <person name="Jacobs J."/>
            <person name="Perez A."/>
            <person name="Steidl O."/>
            <person name="Allen C."/>
        </authorList>
    </citation>
    <scope>NUCLEOTIDE SEQUENCE [LARGE SCALE GENOMIC DNA]</scope>
    <source>
        <strain evidence="7 8">UW386</strain>
        <plasmid evidence="8">puw386</plasmid>
    </source>
</reference>
<evidence type="ECO:0000256" key="3">
    <source>
        <dbReference type="ARBA" id="ARBA00022827"/>
    </source>
</evidence>
<feature type="domain" description="Acyl-CoA dehydrogenase/oxidase C-terminal" evidence="5">
    <location>
        <begin position="251"/>
        <end position="387"/>
    </location>
</feature>
<dbReference type="Pfam" id="PF02770">
    <property type="entry name" value="Acyl-CoA_dh_M"/>
    <property type="match status" value="1"/>
</dbReference>
<dbReference type="InterPro" id="IPR050741">
    <property type="entry name" value="Acyl-CoA_dehydrogenase"/>
</dbReference>
<dbReference type="InterPro" id="IPR036250">
    <property type="entry name" value="AcylCo_DH-like_C"/>
</dbReference>
<keyword evidence="7" id="KW-0614">Plasmid</keyword>
<evidence type="ECO:0000259" key="5">
    <source>
        <dbReference type="Pfam" id="PF00441"/>
    </source>
</evidence>
<sequence>MAAASWQAAFAMSRRCTHSSLISIQVLNMNEISHANWRRLYPAELYEHANWLRHLGPSIDRDPQSMLSHLDHPLIRILCDRRPITAAQRVRMFEALSYGDPGTLLSAPGTGLPGVIVRELGAKTQQDVFFDHVECGKARTFLAVTEPGKGSDAGAMTASLDREGRLHGEKWLVGHAATGSIGVVMVRTGPGPLSLGAVLLTPDDLREGPTLRRQSLSTVGLRGTTLGYMAFDGHPVDAKALLGAHLHPLQRGMMALIRTFSRFRPTVAALALGHAQAMVDFARERVTQRGHAATQLDDWCAQLAATRRLVHLAADEVDRDADAAWHVPLCKVTATQLCEHIADRVPSLIGTAALLEHPWLEKAVRDARAFEFMEGTTNIHLDNAGAHLARRRKLATAQVATLA</sequence>
<evidence type="ECO:0000256" key="4">
    <source>
        <dbReference type="ARBA" id="ARBA00023002"/>
    </source>
</evidence>
<dbReference type="InterPro" id="IPR009075">
    <property type="entry name" value="AcylCo_DH/oxidase_C"/>
</dbReference>
<keyword evidence="2" id="KW-0285">Flavoprotein</keyword>
<proteinExistence type="inferred from homology"/>
<dbReference type="GO" id="GO:0003995">
    <property type="term" value="F:acyl-CoA dehydrogenase activity"/>
    <property type="evidence" value="ECO:0007669"/>
    <property type="project" value="TreeGrafter"/>
</dbReference>
<dbReference type="GO" id="GO:0005737">
    <property type="term" value="C:cytoplasm"/>
    <property type="evidence" value="ECO:0007669"/>
    <property type="project" value="TreeGrafter"/>
</dbReference>
<dbReference type="SUPFAM" id="SSF47203">
    <property type="entry name" value="Acyl-CoA dehydrogenase C-terminal domain-like"/>
    <property type="match status" value="1"/>
</dbReference>
<geneLocation type="plasmid" evidence="8">
    <name>puw386</name>
</geneLocation>
<evidence type="ECO:0000313" key="7">
    <source>
        <dbReference type="EMBL" id="QCX50980.1"/>
    </source>
</evidence>
<dbReference type="Proteomes" id="UP000310553">
    <property type="component" value="Plasmid pUW386"/>
</dbReference>
<organism evidence="7 8">
    <name type="scientific">Ralstonia solanacearum</name>
    <name type="common">Pseudomonas solanacearum</name>
    <dbReference type="NCBI Taxonomy" id="305"/>
    <lineage>
        <taxon>Bacteria</taxon>
        <taxon>Pseudomonadati</taxon>
        <taxon>Pseudomonadota</taxon>
        <taxon>Betaproteobacteria</taxon>
        <taxon>Burkholderiales</taxon>
        <taxon>Burkholderiaceae</taxon>
        <taxon>Ralstonia</taxon>
        <taxon>Ralstonia solanacearum species complex</taxon>
    </lineage>
</organism>
<dbReference type="AlphaFoldDB" id="A0AA92EHA4"/>
<dbReference type="EMBL" id="CP039340">
    <property type="protein sequence ID" value="QCX50980.1"/>
    <property type="molecule type" value="Genomic_DNA"/>
</dbReference>
<dbReference type="GO" id="GO:0033539">
    <property type="term" value="P:fatty acid beta-oxidation using acyl-CoA dehydrogenase"/>
    <property type="evidence" value="ECO:0007669"/>
    <property type="project" value="TreeGrafter"/>
</dbReference>
<dbReference type="InterPro" id="IPR046373">
    <property type="entry name" value="Acyl-CoA_Oxase/DH_mid-dom_sf"/>
</dbReference>
<dbReference type="PANTHER" id="PTHR48083">
    <property type="entry name" value="MEDIUM-CHAIN SPECIFIC ACYL-COA DEHYDROGENASE, MITOCHONDRIAL-RELATED"/>
    <property type="match status" value="1"/>
</dbReference>
<evidence type="ECO:0000256" key="1">
    <source>
        <dbReference type="ARBA" id="ARBA00009347"/>
    </source>
</evidence>
<dbReference type="Gene3D" id="2.40.110.10">
    <property type="entry name" value="Butyryl-CoA Dehydrogenase, subunit A, domain 2"/>
    <property type="match status" value="1"/>
</dbReference>
<protein>
    <submittedName>
        <fullName evidence="7">Acyl-CoA dehydrogenase</fullName>
    </submittedName>
</protein>
<feature type="domain" description="Acyl-CoA oxidase/dehydrogenase middle" evidence="6">
    <location>
        <begin position="142"/>
        <end position="232"/>
    </location>
</feature>
<accession>A0AA92EHA4</accession>
<evidence type="ECO:0000259" key="6">
    <source>
        <dbReference type="Pfam" id="PF02770"/>
    </source>
</evidence>
<keyword evidence="3" id="KW-0274">FAD</keyword>
<keyword evidence="4" id="KW-0560">Oxidoreductase</keyword>
<dbReference type="SUPFAM" id="SSF56645">
    <property type="entry name" value="Acyl-CoA dehydrogenase NM domain-like"/>
    <property type="match status" value="1"/>
</dbReference>
<dbReference type="Pfam" id="PF00441">
    <property type="entry name" value="Acyl-CoA_dh_1"/>
    <property type="match status" value="1"/>
</dbReference>
<name>A0AA92EHA4_RALSL</name>
<dbReference type="Gene3D" id="1.20.140.10">
    <property type="entry name" value="Butyryl-CoA Dehydrogenase, subunit A, domain 3"/>
    <property type="match status" value="1"/>
</dbReference>
<evidence type="ECO:0000313" key="8">
    <source>
        <dbReference type="Proteomes" id="UP000310553"/>
    </source>
</evidence>
<dbReference type="InterPro" id="IPR009100">
    <property type="entry name" value="AcylCoA_DH/oxidase_NM_dom_sf"/>
</dbReference>
<gene>
    <name evidence="7" type="ORF">E7Z57_17775</name>
</gene>
<evidence type="ECO:0000256" key="2">
    <source>
        <dbReference type="ARBA" id="ARBA00022630"/>
    </source>
</evidence>
<dbReference type="PANTHER" id="PTHR48083:SF2">
    <property type="entry name" value="MEDIUM-CHAIN SPECIFIC ACYL-COA DEHYDROGENASE, MITOCHONDRIAL"/>
    <property type="match status" value="1"/>
</dbReference>
<comment type="similarity">
    <text evidence="1">Belongs to the acyl-CoA dehydrogenase family.</text>
</comment>
<dbReference type="InterPro" id="IPR006091">
    <property type="entry name" value="Acyl-CoA_Oxase/DH_mid-dom"/>
</dbReference>